<organism evidence="7 8">
    <name type="scientific">Pseudoclavibacter endophyticus</name>
    <dbReference type="NCBI Taxonomy" id="1778590"/>
    <lineage>
        <taxon>Bacteria</taxon>
        <taxon>Bacillati</taxon>
        <taxon>Actinomycetota</taxon>
        <taxon>Actinomycetes</taxon>
        <taxon>Micrococcales</taxon>
        <taxon>Microbacteriaceae</taxon>
        <taxon>Pseudoclavibacter</taxon>
    </lineage>
</organism>
<feature type="transmembrane region" description="Helical" evidence="5">
    <location>
        <begin position="145"/>
        <end position="166"/>
    </location>
</feature>
<dbReference type="EMBL" id="WBJY01000002">
    <property type="protein sequence ID" value="KAB1648300.1"/>
    <property type="molecule type" value="Genomic_DNA"/>
</dbReference>
<evidence type="ECO:0000256" key="4">
    <source>
        <dbReference type="ARBA" id="ARBA00023136"/>
    </source>
</evidence>
<keyword evidence="4 5" id="KW-0472">Membrane</keyword>
<evidence type="ECO:0000313" key="8">
    <source>
        <dbReference type="Proteomes" id="UP000431744"/>
    </source>
</evidence>
<keyword evidence="7" id="KW-0436">Ligase</keyword>
<comment type="subcellular location">
    <subcellularLocation>
        <location evidence="1">Membrane</location>
        <topology evidence="1">Multi-pass membrane protein</topology>
    </subcellularLocation>
</comment>
<feature type="transmembrane region" description="Helical" evidence="5">
    <location>
        <begin position="62"/>
        <end position="80"/>
    </location>
</feature>
<evidence type="ECO:0000259" key="6">
    <source>
        <dbReference type="Pfam" id="PF04932"/>
    </source>
</evidence>
<dbReference type="Pfam" id="PF04932">
    <property type="entry name" value="Wzy_C"/>
    <property type="match status" value="1"/>
</dbReference>
<dbReference type="GO" id="GO:0016020">
    <property type="term" value="C:membrane"/>
    <property type="evidence" value="ECO:0007669"/>
    <property type="project" value="UniProtKB-SubCell"/>
</dbReference>
<feature type="transmembrane region" description="Helical" evidence="5">
    <location>
        <begin position="230"/>
        <end position="247"/>
    </location>
</feature>
<feature type="transmembrane region" description="Helical" evidence="5">
    <location>
        <begin position="254"/>
        <end position="272"/>
    </location>
</feature>
<reference evidence="7 8" key="1">
    <citation type="submission" date="2019-09" db="EMBL/GenBank/DDBJ databases">
        <title>Phylogeny of genus Pseudoclavibacter and closely related genus.</title>
        <authorList>
            <person name="Li Y."/>
        </authorList>
    </citation>
    <scope>NUCLEOTIDE SEQUENCE [LARGE SCALE GENOMIC DNA]</scope>
    <source>
        <strain evidence="7 8">EGI 60007</strain>
    </source>
</reference>
<evidence type="ECO:0000313" key="7">
    <source>
        <dbReference type="EMBL" id="KAB1648300.1"/>
    </source>
</evidence>
<feature type="domain" description="O-antigen ligase-related" evidence="6">
    <location>
        <begin position="217"/>
        <end position="353"/>
    </location>
</feature>
<gene>
    <name evidence="7" type="ORF">F8O04_11410</name>
</gene>
<dbReference type="GO" id="GO:0016874">
    <property type="term" value="F:ligase activity"/>
    <property type="evidence" value="ECO:0007669"/>
    <property type="project" value="UniProtKB-KW"/>
</dbReference>
<feature type="transmembrane region" description="Helical" evidence="5">
    <location>
        <begin position="35"/>
        <end position="56"/>
    </location>
</feature>
<name>A0A6H9WCA2_9MICO</name>
<feature type="transmembrane region" description="Helical" evidence="5">
    <location>
        <begin position="347"/>
        <end position="367"/>
    </location>
</feature>
<evidence type="ECO:0000256" key="1">
    <source>
        <dbReference type="ARBA" id="ARBA00004141"/>
    </source>
</evidence>
<evidence type="ECO:0000256" key="2">
    <source>
        <dbReference type="ARBA" id="ARBA00022692"/>
    </source>
</evidence>
<feature type="transmembrane region" description="Helical" evidence="5">
    <location>
        <begin position="186"/>
        <end position="203"/>
    </location>
</feature>
<comment type="caution">
    <text evidence="7">The sequence shown here is derived from an EMBL/GenBank/DDBJ whole genome shotgun (WGS) entry which is preliminary data.</text>
</comment>
<dbReference type="OrthoDB" id="3280688at2"/>
<dbReference type="PANTHER" id="PTHR37422:SF13">
    <property type="entry name" value="LIPOPOLYSACCHARIDE BIOSYNTHESIS PROTEIN PA4999-RELATED"/>
    <property type="match status" value="1"/>
</dbReference>
<dbReference type="Proteomes" id="UP000431744">
    <property type="component" value="Unassembled WGS sequence"/>
</dbReference>
<accession>A0A6H9WCA2</accession>
<sequence length="443" mass="48055">MDAKPPSRRRSRSGRLLTQHAFVGEKSAPTSGGRFALIIGFILLLSGRFPLSRVFSGLDLDARWPLFITLVLVCGFWFAVRRPSATPMLPPASLVWFLLWSGWLIVSSAWSSPAVNVFAQIEDVVLLVGVVLVVDWIFRHSDSESIAVIWWFLWAAALVYFVAAIASGPGDGPSGRFSAFGSGPNVFVRIMALGVVSSFALSLRRRRLRVLMIFAPIFGVGALLSGSRGGVLAVVVAFVIMLIPLVRRFGVVRCMVVGSLSIGAFALFLRLLSSSLLASLYDRYVVQPLVEGDTSLRDFLAEQAWTMFTENLWTGAGVGSFASDLSYLGEGYHAHNLVLSTLAETGIVGGGLLAVTLCSFVVSLFRLQRHSTDVLFLLMGAFVILVASMFSGDYYDTRFAWVLLVLSVTLVRREACVPLGSNTSPAILPAQYPRRENSGGSCA</sequence>
<dbReference type="InterPro" id="IPR007016">
    <property type="entry name" value="O-antigen_ligase-rel_domated"/>
</dbReference>
<dbReference type="InterPro" id="IPR051533">
    <property type="entry name" value="WaaL-like"/>
</dbReference>
<keyword evidence="2 5" id="KW-0812">Transmembrane</keyword>
<keyword evidence="3 5" id="KW-1133">Transmembrane helix</keyword>
<evidence type="ECO:0000256" key="5">
    <source>
        <dbReference type="SAM" id="Phobius"/>
    </source>
</evidence>
<dbReference type="PANTHER" id="PTHR37422">
    <property type="entry name" value="TEICHURONIC ACID BIOSYNTHESIS PROTEIN TUAE"/>
    <property type="match status" value="1"/>
</dbReference>
<feature type="transmembrane region" description="Helical" evidence="5">
    <location>
        <begin position="374"/>
        <end position="392"/>
    </location>
</feature>
<feature type="transmembrane region" description="Helical" evidence="5">
    <location>
        <begin position="92"/>
        <end position="111"/>
    </location>
</feature>
<evidence type="ECO:0000256" key="3">
    <source>
        <dbReference type="ARBA" id="ARBA00022989"/>
    </source>
</evidence>
<dbReference type="AlphaFoldDB" id="A0A6H9WCA2"/>
<feature type="transmembrane region" description="Helical" evidence="5">
    <location>
        <begin position="208"/>
        <end position="224"/>
    </location>
</feature>
<feature type="transmembrane region" description="Helical" evidence="5">
    <location>
        <begin position="117"/>
        <end position="138"/>
    </location>
</feature>
<keyword evidence="8" id="KW-1185">Reference proteome</keyword>
<proteinExistence type="predicted"/>
<protein>
    <submittedName>
        <fullName evidence="7">O-antigen ligase family protein</fullName>
    </submittedName>
</protein>